<dbReference type="GO" id="GO:0006281">
    <property type="term" value="P:DNA repair"/>
    <property type="evidence" value="ECO:0007669"/>
    <property type="project" value="UniProtKB-UniRule"/>
</dbReference>
<evidence type="ECO:0000256" key="9">
    <source>
        <dbReference type="ARBA" id="ARBA00023125"/>
    </source>
</evidence>
<dbReference type="NCBIfam" id="TIGR00228">
    <property type="entry name" value="ruvC"/>
    <property type="match status" value="1"/>
</dbReference>
<evidence type="ECO:0000256" key="7">
    <source>
        <dbReference type="ARBA" id="ARBA00022801"/>
    </source>
</evidence>
<name>A0A1I0GXM2_9BACT</name>
<evidence type="ECO:0000256" key="2">
    <source>
        <dbReference type="ARBA" id="ARBA00022490"/>
    </source>
</evidence>
<dbReference type="GO" id="GO:0003677">
    <property type="term" value="F:DNA binding"/>
    <property type="evidence" value="ECO:0007669"/>
    <property type="project" value="UniProtKB-KW"/>
</dbReference>
<keyword evidence="4 13" id="KW-0479">Metal-binding</keyword>
<dbReference type="HAMAP" id="MF_00034">
    <property type="entry name" value="RuvC"/>
    <property type="match status" value="1"/>
</dbReference>
<dbReference type="PROSITE" id="PS01321">
    <property type="entry name" value="RUVC"/>
    <property type="match status" value="1"/>
</dbReference>
<comment type="similarity">
    <text evidence="1 13">Belongs to the RuvC family.</text>
</comment>
<comment type="function">
    <text evidence="13">The RuvA-RuvB-RuvC complex processes Holliday junction (HJ) DNA during genetic recombination and DNA repair. Endonuclease that resolves HJ intermediates. Cleaves cruciform DNA by making single-stranded nicks across the HJ at symmetrical positions within the homologous arms, yielding a 5'-phosphate and a 3'-hydroxyl group; requires a central core of homology in the junction. The consensus cleavage sequence is 5'-(A/T)TT(C/G)-3'. Cleavage occurs on the 3'-side of the TT dinucleotide at the point of strand exchange. HJ branch migration catalyzed by RuvA-RuvB allows RuvC to scan DNA until it finds its consensus sequence, where it cleaves and resolves the cruciform DNA.</text>
</comment>
<dbReference type="GO" id="GO:0005737">
    <property type="term" value="C:cytoplasm"/>
    <property type="evidence" value="ECO:0007669"/>
    <property type="project" value="UniProtKB-SubCell"/>
</dbReference>
<evidence type="ECO:0000256" key="6">
    <source>
        <dbReference type="ARBA" id="ARBA00022763"/>
    </source>
</evidence>
<dbReference type="Proteomes" id="UP000181981">
    <property type="component" value="Unassembled WGS sequence"/>
</dbReference>
<dbReference type="SUPFAM" id="SSF53098">
    <property type="entry name" value="Ribonuclease H-like"/>
    <property type="match status" value="1"/>
</dbReference>
<evidence type="ECO:0000256" key="12">
    <source>
        <dbReference type="ARBA" id="ARBA00029354"/>
    </source>
</evidence>
<proteinExistence type="inferred from homology"/>
<keyword evidence="7 13" id="KW-0378">Hydrolase</keyword>
<dbReference type="Pfam" id="PF02075">
    <property type="entry name" value="RuvC"/>
    <property type="match status" value="1"/>
</dbReference>
<keyword evidence="2 13" id="KW-0963">Cytoplasm</keyword>
<keyword evidence="11 13" id="KW-0234">DNA repair</keyword>
<evidence type="ECO:0000256" key="4">
    <source>
        <dbReference type="ARBA" id="ARBA00022723"/>
    </source>
</evidence>
<evidence type="ECO:0000256" key="13">
    <source>
        <dbReference type="HAMAP-Rule" id="MF_00034"/>
    </source>
</evidence>
<dbReference type="PANTHER" id="PTHR30194:SF3">
    <property type="entry name" value="CROSSOVER JUNCTION ENDODEOXYRIBONUCLEASE RUVC"/>
    <property type="match status" value="1"/>
</dbReference>
<dbReference type="GO" id="GO:0008821">
    <property type="term" value="F:crossover junction DNA endonuclease activity"/>
    <property type="evidence" value="ECO:0007669"/>
    <property type="project" value="UniProtKB-UniRule"/>
</dbReference>
<dbReference type="EMBL" id="FOHT01000022">
    <property type="protein sequence ID" value="SET76006.1"/>
    <property type="molecule type" value="Genomic_DNA"/>
</dbReference>
<dbReference type="InterPro" id="IPR002176">
    <property type="entry name" value="X-over_junc_endoDNase_RuvC"/>
</dbReference>
<sequence length="211" mass="23899">MLYVSIVVQKNNISTFDGSLATNYYFQRMDKPLRILGIDPGTTVTGYGLVEIRNKKPVILHMGNITPGKFKDHYQRLKVLHERALHLVKEYHPDVMAIEAPFYGKNVQSMLKLGRGQGVLMAAALMFDVPIHEYAPLLVKQSITGMGRASKEQVAYFLQKVYDLKDLDKVLDETDAVAVAICHFIQMNKPQKSKAYKNWGDFVKKNPGKVK</sequence>
<evidence type="ECO:0000256" key="14">
    <source>
        <dbReference type="NCBIfam" id="TIGR00228"/>
    </source>
</evidence>
<dbReference type="GO" id="GO:0000287">
    <property type="term" value="F:magnesium ion binding"/>
    <property type="evidence" value="ECO:0007669"/>
    <property type="project" value="UniProtKB-UniRule"/>
</dbReference>
<dbReference type="CDD" id="cd16962">
    <property type="entry name" value="RuvC"/>
    <property type="match status" value="1"/>
</dbReference>
<evidence type="ECO:0000256" key="1">
    <source>
        <dbReference type="ARBA" id="ARBA00009518"/>
    </source>
</evidence>
<evidence type="ECO:0000256" key="3">
    <source>
        <dbReference type="ARBA" id="ARBA00022722"/>
    </source>
</evidence>
<keyword evidence="10 13" id="KW-0233">DNA recombination</keyword>
<keyword evidence="9 13" id="KW-0238">DNA-binding</keyword>
<evidence type="ECO:0000313" key="15">
    <source>
        <dbReference type="EMBL" id="SET76006.1"/>
    </source>
</evidence>
<feature type="binding site" evidence="13">
    <location>
        <position position="99"/>
    </location>
    <ligand>
        <name>Mg(2+)</name>
        <dbReference type="ChEBI" id="CHEBI:18420"/>
        <label>2</label>
    </ligand>
</feature>
<dbReference type="PRINTS" id="PR00696">
    <property type="entry name" value="RSOLVASERUVC"/>
</dbReference>
<dbReference type="FunFam" id="3.30.420.10:FF:000002">
    <property type="entry name" value="Crossover junction endodeoxyribonuclease RuvC"/>
    <property type="match status" value="1"/>
</dbReference>
<keyword evidence="6 13" id="KW-0227">DNA damage</keyword>
<dbReference type="AlphaFoldDB" id="A0A1I0GXM2"/>
<keyword evidence="5 13" id="KW-0255">Endonuclease</keyword>
<dbReference type="EC" id="3.1.21.10" evidence="13 14"/>
<organism evidence="15 16">
    <name type="scientific">Draconibacterium orientale</name>
    <dbReference type="NCBI Taxonomy" id="1168034"/>
    <lineage>
        <taxon>Bacteria</taxon>
        <taxon>Pseudomonadati</taxon>
        <taxon>Bacteroidota</taxon>
        <taxon>Bacteroidia</taxon>
        <taxon>Marinilabiliales</taxon>
        <taxon>Prolixibacteraceae</taxon>
        <taxon>Draconibacterium</taxon>
    </lineage>
</organism>
<dbReference type="PANTHER" id="PTHR30194">
    <property type="entry name" value="CROSSOVER JUNCTION ENDODEOXYRIBONUCLEASE RUVC"/>
    <property type="match status" value="1"/>
</dbReference>
<keyword evidence="3 13" id="KW-0540">Nuclease</keyword>
<comment type="subcellular location">
    <subcellularLocation>
        <location evidence="13">Cytoplasm</location>
    </subcellularLocation>
</comment>
<evidence type="ECO:0000256" key="11">
    <source>
        <dbReference type="ARBA" id="ARBA00023204"/>
    </source>
</evidence>
<comment type="subunit">
    <text evidence="13">Homodimer which binds Holliday junction (HJ) DNA. The HJ becomes 2-fold symmetrical on binding to RuvC with unstacked arms; it has a different conformation from HJ DNA in complex with RuvA. In the full resolvosome a probable DNA-RuvA(4)-RuvB(12)-RuvC(2) complex forms which resolves the HJ.</text>
</comment>
<reference evidence="15 16" key="1">
    <citation type="submission" date="2016-10" db="EMBL/GenBank/DDBJ databases">
        <authorList>
            <person name="de Groot N.N."/>
        </authorList>
    </citation>
    <scope>NUCLEOTIDE SEQUENCE [LARGE SCALE GENOMIC DNA]</scope>
    <source>
        <strain evidence="15 16">DSM 25947</strain>
    </source>
</reference>
<evidence type="ECO:0000256" key="8">
    <source>
        <dbReference type="ARBA" id="ARBA00022842"/>
    </source>
</evidence>
<evidence type="ECO:0000313" key="16">
    <source>
        <dbReference type="Proteomes" id="UP000181981"/>
    </source>
</evidence>
<feature type="active site" evidence="13">
    <location>
        <position position="172"/>
    </location>
</feature>
<keyword evidence="8 13" id="KW-0460">Magnesium</keyword>
<dbReference type="GO" id="GO:0048476">
    <property type="term" value="C:Holliday junction resolvase complex"/>
    <property type="evidence" value="ECO:0007669"/>
    <property type="project" value="UniProtKB-UniRule"/>
</dbReference>
<evidence type="ECO:0000256" key="5">
    <source>
        <dbReference type="ARBA" id="ARBA00022759"/>
    </source>
</evidence>
<dbReference type="Gene3D" id="3.30.420.10">
    <property type="entry name" value="Ribonuclease H-like superfamily/Ribonuclease H"/>
    <property type="match status" value="1"/>
</dbReference>
<dbReference type="GO" id="GO:0006310">
    <property type="term" value="P:DNA recombination"/>
    <property type="evidence" value="ECO:0007669"/>
    <property type="project" value="UniProtKB-UniRule"/>
</dbReference>
<evidence type="ECO:0000256" key="10">
    <source>
        <dbReference type="ARBA" id="ARBA00023172"/>
    </source>
</evidence>
<accession>A0A1I0GXM2</accession>
<protein>
    <recommendedName>
        <fullName evidence="13 14">Crossover junction endodeoxyribonuclease RuvC</fullName>
        <ecNumber evidence="13 14">3.1.21.10</ecNumber>
    </recommendedName>
    <alternativeName>
        <fullName evidence="13">Holliday junction nuclease RuvC</fullName>
    </alternativeName>
    <alternativeName>
        <fullName evidence="13">Holliday junction resolvase RuvC</fullName>
    </alternativeName>
</protein>
<dbReference type="InterPro" id="IPR012337">
    <property type="entry name" value="RNaseH-like_sf"/>
</dbReference>
<dbReference type="InterPro" id="IPR036397">
    <property type="entry name" value="RNaseH_sf"/>
</dbReference>
<comment type="catalytic activity">
    <reaction evidence="12 13">
        <text>Endonucleolytic cleavage at a junction such as a reciprocal single-stranded crossover between two homologous DNA duplexes (Holliday junction).</text>
        <dbReference type="EC" id="3.1.21.10"/>
    </reaction>
</comment>
<comment type="cofactor">
    <cofactor evidence="13">
        <name>Mg(2+)</name>
        <dbReference type="ChEBI" id="CHEBI:18420"/>
    </cofactor>
    <text evidence="13">Binds 2 Mg(2+) ion per subunit.</text>
</comment>
<feature type="active site" evidence="13">
    <location>
        <position position="39"/>
    </location>
</feature>
<feature type="binding site" evidence="13">
    <location>
        <position position="172"/>
    </location>
    <ligand>
        <name>Mg(2+)</name>
        <dbReference type="ChEBI" id="CHEBI:18420"/>
        <label>1</label>
    </ligand>
</feature>
<feature type="binding site" evidence="13">
    <location>
        <position position="39"/>
    </location>
    <ligand>
        <name>Mg(2+)</name>
        <dbReference type="ChEBI" id="CHEBI:18420"/>
        <label>1</label>
    </ligand>
</feature>
<dbReference type="InterPro" id="IPR020563">
    <property type="entry name" value="X-over_junc_endoDNase_Mg_BS"/>
</dbReference>
<feature type="active site" evidence="13">
    <location>
        <position position="99"/>
    </location>
</feature>
<gene>
    <name evidence="13" type="primary">ruvC</name>
    <name evidence="15" type="ORF">SAMN05444285_12249</name>
</gene>